<name>V5FM52_9VIBR</name>
<gene>
    <name evidence="2" type="ORF">VHA01S_030_00070</name>
</gene>
<dbReference type="AlphaFoldDB" id="V5FM52"/>
<dbReference type="Pfam" id="PF01609">
    <property type="entry name" value="DDE_Tnp_1"/>
    <property type="match status" value="1"/>
</dbReference>
<organism evidence="2 3">
    <name type="scientific">Vibrio halioticoli NBRC 102217</name>
    <dbReference type="NCBI Taxonomy" id="1219072"/>
    <lineage>
        <taxon>Bacteria</taxon>
        <taxon>Pseudomonadati</taxon>
        <taxon>Pseudomonadota</taxon>
        <taxon>Gammaproteobacteria</taxon>
        <taxon>Vibrionales</taxon>
        <taxon>Vibrionaceae</taxon>
        <taxon>Vibrio</taxon>
    </lineage>
</organism>
<dbReference type="Proteomes" id="UP000017800">
    <property type="component" value="Unassembled WGS sequence"/>
</dbReference>
<dbReference type="GO" id="GO:0003677">
    <property type="term" value="F:DNA binding"/>
    <property type="evidence" value="ECO:0007669"/>
    <property type="project" value="InterPro"/>
</dbReference>
<dbReference type="PANTHER" id="PTHR37529">
    <property type="entry name" value="TRANSPOSASE INSG FOR INSERTION SEQUENCE ELEMENT IS4-RELATED"/>
    <property type="match status" value="1"/>
</dbReference>
<evidence type="ECO:0000313" key="3">
    <source>
        <dbReference type="Proteomes" id="UP000017800"/>
    </source>
</evidence>
<dbReference type="EMBL" id="BAUJ01000030">
    <property type="protein sequence ID" value="GAD89932.1"/>
    <property type="molecule type" value="Genomic_DNA"/>
</dbReference>
<feature type="domain" description="Transposase IS4-like" evidence="1">
    <location>
        <begin position="40"/>
        <end position="122"/>
    </location>
</feature>
<dbReference type="PANTHER" id="PTHR37529:SF1">
    <property type="entry name" value="TRANSPOSASE INSG FOR INSERTION SEQUENCE ELEMENT IS4-RELATED"/>
    <property type="match status" value="1"/>
</dbReference>
<dbReference type="SUPFAM" id="SSF53098">
    <property type="entry name" value="Ribonuclease H-like"/>
    <property type="match status" value="1"/>
</dbReference>
<dbReference type="InterPro" id="IPR002559">
    <property type="entry name" value="Transposase_11"/>
</dbReference>
<evidence type="ECO:0000259" key="1">
    <source>
        <dbReference type="Pfam" id="PF01609"/>
    </source>
</evidence>
<protein>
    <recommendedName>
        <fullName evidence="1">Transposase IS4-like domain-containing protein</fullName>
    </recommendedName>
</protein>
<reference evidence="2 3" key="1">
    <citation type="submission" date="2013-11" db="EMBL/GenBank/DDBJ databases">
        <title>Whole genome shotgun sequence of Vibrio halioticoli NBRC 102217.</title>
        <authorList>
            <person name="Isaki S."/>
            <person name="Kimura A."/>
            <person name="Ohji S."/>
            <person name="Hosoyama A."/>
            <person name="Fujita N."/>
            <person name="Hashimoto M."/>
            <person name="Hosoyama Y."/>
            <person name="Yamazoe A."/>
        </authorList>
    </citation>
    <scope>NUCLEOTIDE SEQUENCE [LARGE SCALE GENOMIC DNA]</scope>
    <source>
        <strain evidence="2 3">NBRC 102217</strain>
    </source>
</reference>
<proteinExistence type="predicted"/>
<evidence type="ECO:0000313" key="2">
    <source>
        <dbReference type="EMBL" id="GAD89932.1"/>
    </source>
</evidence>
<dbReference type="GO" id="GO:0004803">
    <property type="term" value="F:transposase activity"/>
    <property type="evidence" value="ECO:0007669"/>
    <property type="project" value="InterPro"/>
</dbReference>
<dbReference type="GO" id="GO:0006313">
    <property type="term" value="P:DNA transposition"/>
    <property type="evidence" value="ECO:0007669"/>
    <property type="project" value="InterPro"/>
</dbReference>
<accession>V5FM52</accession>
<dbReference type="InterPro" id="IPR012337">
    <property type="entry name" value="RNaseH-like_sf"/>
</dbReference>
<keyword evidence="3" id="KW-1185">Reference proteome</keyword>
<comment type="caution">
    <text evidence="2">The sequence shown here is derived from an EMBL/GenBank/DDBJ whole genome shotgun (WGS) entry which is preliminary data.</text>
</comment>
<sequence>MLPIRNDFQCEVVHRYNRNDAIVAIKTMPQARKKFDELPEFIEARLVSKTIKGKKYQVLTSMRDGLRFPSEEIVELYRYRWEIELGYREMKQTLLDSEYTLRSKRPDMVKQELWGILLAYNLIRQVMTKASERLAKSIELYK</sequence>
<dbReference type="eggNOG" id="COG3385">
    <property type="taxonomic scope" value="Bacteria"/>
</dbReference>